<keyword evidence="2" id="KW-0547">Nucleotide-binding</keyword>
<feature type="region of interest" description="Disordered" evidence="8">
    <location>
        <begin position="1"/>
        <end position="61"/>
    </location>
</feature>
<sequence>MNRGAGRFFGGFRGRRGGRGGGRREVHGSSSTASAGSDGGGGFGRGRGGGGGRPPGLRGREIGLWYASRGKKRKEESIVKHMNKVEMQNYDAIAAILDEAEENQAHEMSDFQKRYHTNTLASVLSNQGPAPWTKERSSNPVKDEALRKELESKLNSVRTAASGSYSRLQEFRMKLPAFHKREEILSLLEDNQVVVISGETGCGKTTQIPQFILDDWILKGRGSECRVVVTQPRRISAIAVADRVAQERGEKMGQGASSVGYQIRLEKAMPRNEGSILYCTTGILLTRLQSDPYLQELSHIVLDEIHERDINSDFTLAIMKSILPIRKDLKLILMSATLNAELFSSYYANAPMIHIPGFTFPVKEYFLEDALTEIGKPLFVSDDCRGRATSKRMYHEKLENYRNMMNSYITRTGMDGSYPRHVMQTLVDVDSETEDFAVSVASELIQHIDKNMPPGAILVFVSGWDKISTLNKRLQATHLNPGNSVIIPLHSLMPTMSQREVFERPPQGKRKIVIATTIAETSITIDDVVYVVRNIDCGKLKLNSFDEETQIQCLNSQWETLANATQRRGRAGRVQDGICYHLFSRARYQRLQQHPLPEIRRVRLEEVCLQIKLLNLGAIQPFLEKVIDPPSEQGIAIAKKMLLDLNALDSNEELTPLGFHLARLPVQAQIGKMLLMGAMFSCLEPIAIIASCLAFKEPFSVPLGMEKAADAAKKRLAGNSLSDHLMLVKAFKAWDRAYGSEKSRICHENFMSWSILEMLRKMTAQFAEYLLDLRMVKSKNPSDPESNRNSHKEDVIRAVITAGLYPNVAQVLPPTKHLDVPLEQYPRFLKVFSSSDRLKLSFHPKSVLSREVKTKANWLVYWLKQKGDGKNVNLFDATLVSPFALLFFGKAVRILDPAVQKIAADDHVTFKCDLHIADVVKRLRQHLDRILEERIANPSPVDWSGVHDHAIEMKILRGIVQLIEEEGVASTGGHFEAPAAYEDEMDRNAGAGPSRRGRWH</sequence>
<evidence type="ECO:0000256" key="4">
    <source>
        <dbReference type="ARBA" id="ARBA00022806"/>
    </source>
</evidence>
<dbReference type="Gene3D" id="3.40.50.300">
    <property type="entry name" value="P-loop containing nucleotide triphosphate hydrolases"/>
    <property type="match status" value="2"/>
</dbReference>
<dbReference type="InterPro" id="IPR059023">
    <property type="entry name" value="RNA_hel_CTD"/>
</dbReference>
<dbReference type="PROSITE" id="PS51192">
    <property type="entry name" value="HELICASE_ATP_BIND_1"/>
    <property type="match status" value="1"/>
</dbReference>
<feature type="region of interest" description="Disordered" evidence="8">
    <location>
        <begin position="979"/>
        <end position="1000"/>
    </location>
</feature>
<dbReference type="Pfam" id="PF00270">
    <property type="entry name" value="DEAD"/>
    <property type="match status" value="1"/>
</dbReference>
<dbReference type="PANTHER" id="PTHR18934">
    <property type="entry name" value="ATP-DEPENDENT RNA HELICASE"/>
    <property type="match status" value="1"/>
</dbReference>
<dbReference type="InterPro" id="IPR011709">
    <property type="entry name" value="DEAD-box_helicase_OB_fold"/>
</dbReference>
<evidence type="ECO:0000256" key="7">
    <source>
        <dbReference type="ARBA" id="ARBA00060772"/>
    </source>
</evidence>
<dbReference type="GO" id="GO:0003724">
    <property type="term" value="F:RNA helicase activity"/>
    <property type="evidence" value="ECO:0007669"/>
    <property type="project" value="UniProtKB-EC"/>
</dbReference>
<dbReference type="OrthoDB" id="5600252at2759"/>
<keyword evidence="3" id="KW-0378">Hydrolase</keyword>
<dbReference type="SMART" id="SM00490">
    <property type="entry name" value="HELICc"/>
    <property type="match status" value="1"/>
</dbReference>
<feature type="compositionally biased region" description="Gly residues" evidence="8">
    <location>
        <begin position="37"/>
        <end position="54"/>
    </location>
</feature>
<dbReference type="Pfam" id="PF04408">
    <property type="entry name" value="WHD_HA2"/>
    <property type="match status" value="1"/>
</dbReference>
<dbReference type="SUPFAM" id="SSF52540">
    <property type="entry name" value="P-loop containing nucleoside triphosphate hydrolases"/>
    <property type="match status" value="1"/>
</dbReference>
<dbReference type="GO" id="GO:0005524">
    <property type="term" value="F:ATP binding"/>
    <property type="evidence" value="ECO:0007669"/>
    <property type="project" value="UniProtKB-KW"/>
</dbReference>
<reference evidence="9" key="1">
    <citation type="submission" date="2020-11" db="EMBL/GenBank/DDBJ databases">
        <authorList>
            <person name="Tran Van P."/>
        </authorList>
    </citation>
    <scope>NUCLEOTIDE SEQUENCE</scope>
</reference>
<keyword evidence="6" id="KW-0694">RNA-binding</keyword>
<dbReference type="FunFam" id="1.20.120.1080:FF:000002">
    <property type="entry name" value="Putative ATP-dependent RNA helicase DHX36"/>
    <property type="match status" value="1"/>
</dbReference>
<comment type="similarity">
    <text evidence="7">Belongs to the DExH box helicase family.</text>
</comment>
<dbReference type="InterPro" id="IPR014001">
    <property type="entry name" value="Helicase_ATP-bd"/>
</dbReference>
<dbReference type="SMART" id="SM00847">
    <property type="entry name" value="HA2"/>
    <property type="match status" value="1"/>
</dbReference>
<accession>A0A7R8WFB3</accession>
<evidence type="ECO:0000313" key="9">
    <source>
        <dbReference type="EMBL" id="CAD7227870.1"/>
    </source>
</evidence>
<keyword evidence="5" id="KW-0067">ATP-binding</keyword>
<dbReference type="PANTHER" id="PTHR18934:SF237">
    <property type="entry name" value="ATP-DEPENDENT DNA_RNA HELICASE DHX36"/>
    <property type="match status" value="1"/>
</dbReference>
<dbReference type="InterPro" id="IPR002464">
    <property type="entry name" value="DNA/RNA_helicase_DEAH_CS"/>
</dbReference>
<dbReference type="Pfam" id="PF07717">
    <property type="entry name" value="OB_NTP_bind"/>
    <property type="match status" value="1"/>
</dbReference>
<keyword evidence="4" id="KW-0347">Helicase</keyword>
<dbReference type="PROSITE" id="PS00690">
    <property type="entry name" value="DEAH_ATP_HELICASE"/>
    <property type="match status" value="1"/>
</dbReference>
<evidence type="ECO:0000256" key="3">
    <source>
        <dbReference type="ARBA" id="ARBA00022801"/>
    </source>
</evidence>
<dbReference type="InterPro" id="IPR007502">
    <property type="entry name" value="Helicase-assoc_dom"/>
</dbReference>
<dbReference type="GO" id="GO:0002151">
    <property type="term" value="F:G-quadruplex RNA binding"/>
    <property type="evidence" value="ECO:0007669"/>
    <property type="project" value="TreeGrafter"/>
</dbReference>
<dbReference type="GO" id="GO:0003678">
    <property type="term" value="F:DNA helicase activity"/>
    <property type="evidence" value="ECO:0007669"/>
    <property type="project" value="TreeGrafter"/>
</dbReference>
<dbReference type="InterPro" id="IPR027417">
    <property type="entry name" value="P-loop_NTPase"/>
</dbReference>
<protein>
    <recommendedName>
        <fullName evidence="1">RNA helicase</fullName>
        <ecNumber evidence="1">3.6.4.13</ecNumber>
    </recommendedName>
</protein>
<dbReference type="Pfam" id="PF21010">
    <property type="entry name" value="HA2_C"/>
    <property type="match status" value="1"/>
</dbReference>
<proteinExistence type="inferred from homology"/>
<dbReference type="CDD" id="cd18791">
    <property type="entry name" value="SF2_C_RHA"/>
    <property type="match status" value="1"/>
</dbReference>
<evidence type="ECO:0000256" key="2">
    <source>
        <dbReference type="ARBA" id="ARBA00022741"/>
    </source>
</evidence>
<dbReference type="InterPro" id="IPR048333">
    <property type="entry name" value="HA2_WH"/>
</dbReference>
<dbReference type="GO" id="GO:0016787">
    <property type="term" value="F:hydrolase activity"/>
    <property type="evidence" value="ECO:0007669"/>
    <property type="project" value="UniProtKB-KW"/>
</dbReference>
<dbReference type="EMBL" id="OB661290">
    <property type="protein sequence ID" value="CAD7227870.1"/>
    <property type="molecule type" value="Genomic_DNA"/>
</dbReference>
<dbReference type="EC" id="3.6.4.13" evidence="1"/>
<dbReference type="Pfam" id="PF26026">
    <property type="entry name" value="RNA_hel_CTD"/>
    <property type="match status" value="1"/>
</dbReference>
<dbReference type="GO" id="GO:0005634">
    <property type="term" value="C:nucleus"/>
    <property type="evidence" value="ECO:0007669"/>
    <property type="project" value="TreeGrafter"/>
</dbReference>
<dbReference type="InterPro" id="IPR011545">
    <property type="entry name" value="DEAD/DEAH_box_helicase_dom"/>
</dbReference>
<dbReference type="InterPro" id="IPR001650">
    <property type="entry name" value="Helicase_C-like"/>
</dbReference>
<evidence type="ECO:0000256" key="1">
    <source>
        <dbReference type="ARBA" id="ARBA00012552"/>
    </source>
</evidence>
<dbReference type="FunFam" id="3.40.50.300:FF:000526">
    <property type="entry name" value="DExH-box ATP-dependent RNA helicase DExH3"/>
    <property type="match status" value="1"/>
</dbReference>
<evidence type="ECO:0000256" key="5">
    <source>
        <dbReference type="ARBA" id="ARBA00022840"/>
    </source>
</evidence>
<organism evidence="9">
    <name type="scientific">Cyprideis torosa</name>
    <dbReference type="NCBI Taxonomy" id="163714"/>
    <lineage>
        <taxon>Eukaryota</taxon>
        <taxon>Metazoa</taxon>
        <taxon>Ecdysozoa</taxon>
        <taxon>Arthropoda</taxon>
        <taxon>Crustacea</taxon>
        <taxon>Oligostraca</taxon>
        <taxon>Ostracoda</taxon>
        <taxon>Podocopa</taxon>
        <taxon>Podocopida</taxon>
        <taxon>Cytherocopina</taxon>
        <taxon>Cytheroidea</taxon>
        <taxon>Cytherideidae</taxon>
        <taxon>Cyprideis</taxon>
    </lineage>
</organism>
<dbReference type="GO" id="GO:0005737">
    <property type="term" value="C:cytoplasm"/>
    <property type="evidence" value="ECO:0007669"/>
    <property type="project" value="TreeGrafter"/>
</dbReference>
<dbReference type="SMART" id="SM00487">
    <property type="entry name" value="DEXDc"/>
    <property type="match status" value="1"/>
</dbReference>
<evidence type="ECO:0000256" key="8">
    <source>
        <dbReference type="SAM" id="MobiDB-lite"/>
    </source>
</evidence>
<dbReference type="Gene3D" id="1.20.120.1080">
    <property type="match status" value="1"/>
</dbReference>
<evidence type="ECO:0000256" key="6">
    <source>
        <dbReference type="ARBA" id="ARBA00022884"/>
    </source>
</evidence>
<dbReference type="AlphaFoldDB" id="A0A7R8WFB3"/>
<dbReference type="Pfam" id="PF00271">
    <property type="entry name" value="Helicase_C"/>
    <property type="match status" value="1"/>
</dbReference>
<gene>
    <name evidence="9" type="ORF">CTOB1V02_LOCUS5764</name>
</gene>
<dbReference type="PROSITE" id="PS51194">
    <property type="entry name" value="HELICASE_CTER"/>
    <property type="match status" value="1"/>
</dbReference>
<dbReference type="GO" id="GO:0051880">
    <property type="term" value="F:G-quadruplex DNA binding"/>
    <property type="evidence" value="ECO:0007669"/>
    <property type="project" value="TreeGrafter"/>
</dbReference>
<name>A0A7R8WFB3_9CRUS</name>